<name>A0A3G5A3A4_9VIRU</name>
<feature type="transmembrane region" description="Helical" evidence="1">
    <location>
        <begin position="37"/>
        <end position="57"/>
    </location>
</feature>
<dbReference type="EMBL" id="MK072294">
    <property type="protein sequence ID" value="AYV81687.1"/>
    <property type="molecule type" value="Genomic_DNA"/>
</dbReference>
<dbReference type="GO" id="GO:0016788">
    <property type="term" value="F:hydrolase activity, acting on ester bonds"/>
    <property type="evidence" value="ECO:0007669"/>
    <property type="project" value="InterPro"/>
</dbReference>
<feature type="domain" description="GPI inositol-deacylase PGAP1-like alpha/beta" evidence="2">
    <location>
        <begin position="179"/>
        <end position="309"/>
    </location>
</feature>
<reference evidence="3" key="1">
    <citation type="submission" date="2018-10" db="EMBL/GenBank/DDBJ databases">
        <title>Hidden diversity of soil giant viruses.</title>
        <authorList>
            <person name="Schulz F."/>
            <person name="Alteio L."/>
            <person name="Goudeau D."/>
            <person name="Ryan E.M."/>
            <person name="Malmstrom R.R."/>
            <person name="Blanchard J."/>
            <person name="Woyke T."/>
        </authorList>
    </citation>
    <scope>NUCLEOTIDE SEQUENCE</scope>
    <source>
        <strain evidence="3">HAV1</strain>
    </source>
</reference>
<keyword evidence="1" id="KW-0472">Membrane</keyword>
<feature type="transmembrane region" description="Helical" evidence="1">
    <location>
        <begin position="63"/>
        <end position="79"/>
    </location>
</feature>
<evidence type="ECO:0000313" key="3">
    <source>
        <dbReference type="EMBL" id="AYV81687.1"/>
    </source>
</evidence>
<evidence type="ECO:0000259" key="2">
    <source>
        <dbReference type="Pfam" id="PF07819"/>
    </source>
</evidence>
<accession>A0A3G5A3A4</accession>
<feature type="transmembrane region" description="Helical" evidence="1">
    <location>
        <begin position="140"/>
        <end position="158"/>
    </location>
</feature>
<proteinExistence type="predicted"/>
<dbReference type="SUPFAM" id="SSF53474">
    <property type="entry name" value="alpha/beta-Hydrolases"/>
    <property type="match status" value="1"/>
</dbReference>
<gene>
    <name evidence="3" type="ORF">Harvfovirus52_5</name>
</gene>
<dbReference type="InterPro" id="IPR029058">
    <property type="entry name" value="AB_hydrolase_fold"/>
</dbReference>
<feature type="transmembrane region" description="Helical" evidence="1">
    <location>
        <begin position="12"/>
        <end position="30"/>
    </location>
</feature>
<protein>
    <recommendedName>
        <fullName evidence="2">GPI inositol-deacylase PGAP1-like alpha/beta domain-containing protein</fullName>
    </recommendedName>
</protein>
<dbReference type="InterPro" id="IPR012908">
    <property type="entry name" value="PGAP1-ab_dom-like"/>
</dbReference>
<dbReference type="Pfam" id="PF07819">
    <property type="entry name" value="PGAP1"/>
    <property type="match status" value="1"/>
</dbReference>
<keyword evidence="1" id="KW-1133">Transmembrane helix</keyword>
<keyword evidence="1" id="KW-0812">Transmembrane</keyword>
<feature type="transmembrane region" description="Helical" evidence="1">
    <location>
        <begin position="100"/>
        <end position="120"/>
    </location>
</feature>
<sequence>MDSDISLKAIHFLVQSLHFAYFSFALYTAAEISQNAFILIAILISLKNFLLGFRSFASCWWEIYNIIESIAMLLAINHIRSINLDVFFKLSKGYFIFRSVWCSIFLFGKIFLLGDTLFVTDVGNAEEQRLLPKASCLDKTLGVVFDLLLLIPAGLLLFEAAIRKCFNISYDPTNVKMDRIPILLIHGKGYNQIQWKIGRRFLDQYGSVFSLDYDGLVTNGGKKSIEDYAIVLQGKITEIALKTKMNQIILIGHSLGGLIASSYAENRANEHGIIINHIITIATPWHEPAIMHCLENKSTLFKQMTEPNLINMRAAAIRSIENKTRSYYAIESLADAIVTSPRGIIDKKIQKSATFKKLGHYGIIIHPDTWNYVCSLLD</sequence>
<dbReference type="Gene3D" id="3.40.50.1820">
    <property type="entry name" value="alpha/beta hydrolase"/>
    <property type="match status" value="1"/>
</dbReference>
<evidence type="ECO:0000256" key="1">
    <source>
        <dbReference type="SAM" id="Phobius"/>
    </source>
</evidence>
<organism evidence="3">
    <name type="scientific">Harvfovirus sp</name>
    <dbReference type="NCBI Taxonomy" id="2487768"/>
    <lineage>
        <taxon>Viruses</taxon>
        <taxon>Varidnaviria</taxon>
        <taxon>Bamfordvirae</taxon>
        <taxon>Nucleocytoviricota</taxon>
        <taxon>Megaviricetes</taxon>
        <taxon>Imitervirales</taxon>
        <taxon>Mimiviridae</taxon>
        <taxon>Klosneuvirinae</taxon>
    </lineage>
</organism>